<dbReference type="AlphaFoldDB" id="A0A5Q3Q3S7"/>
<dbReference type="Gene3D" id="3.40.50.1950">
    <property type="entry name" value="Flavin prenyltransferase-like"/>
    <property type="match status" value="1"/>
</dbReference>
<dbReference type="Proteomes" id="UP000371041">
    <property type="component" value="Chromosome"/>
</dbReference>
<proteinExistence type="predicted"/>
<gene>
    <name evidence="2" type="ORF">GIY23_01940</name>
</gene>
<dbReference type="PANTHER" id="PTHR14359">
    <property type="entry name" value="HOMO-OLIGOMERIC FLAVIN CONTAINING CYS DECARBOXYLASE FAMILY"/>
    <property type="match status" value="1"/>
</dbReference>
<name>A0A5Q3Q3S7_9PSEU</name>
<dbReference type="PANTHER" id="PTHR14359:SF6">
    <property type="entry name" value="PHOSPHOPANTOTHENOYLCYSTEINE DECARBOXYLASE"/>
    <property type="match status" value="1"/>
</dbReference>
<keyword evidence="3" id="KW-1185">Reference proteome</keyword>
<dbReference type="GO" id="GO:0004633">
    <property type="term" value="F:phosphopantothenoylcysteine decarboxylase activity"/>
    <property type="evidence" value="ECO:0007669"/>
    <property type="project" value="TreeGrafter"/>
</dbReference>
<dbReference type="Pfam" id="PF02441">
    <property type="entry name" value="Flavoprotein"/>
    <property type="match status" value="1"/>
</dbReference>
<dbReference type="SUPFAM" id="SSF52507">
    <property type="entry name" value="Homo-oligomeric flavin-containing Cys decarboxylases, HFCD"/>
    <property type="match status" value="1"/>
</dbReference>
<feature type="domain" description="Flavoprotein" evidence="1">
    <location>
        <begin position="13"/>
        <end position="138"/>
    </location>
</feature>
<evidence type="ECO:0000259" key="1">
    <source>
        <dbReference type="Pfam" id="PF02441"/>
    </source>
</evidence>
<dbReference type="GO" id="GO:0015937">
    <property type="term" value="P:coenzyme A biosynthetic process"/>
    <property type="evidence" value="ECO:0007669"/>
    <property type="project" value="TreeGrafter"/>
</dbReference>
<organism evidence="2 3">
    <name type="scientific">Allosaccharopolyspora coralli</name>
    <dbReference type="NCBI Taxonomy" id="2665642"/>
    <lineage>
        <taxon>Bacteria</taxon>
        <taxon>Bacillati</taxon>
        <taxon>Actinomycetota</taxon>
        <taxon>Actinomycetes</taxon>
        <taxon>Pseudonocardiales</taxon>
        <taxon>Pseudonocardiaceae</taxon>
        <taxon>Allosaccharopolyspora</taxon>
    </lineage>
</organism>
<evidence type="ECO:0000313" key="2">
    <source>
        <dbReference type="EMBL" id="QGK68480.1"/>
    </source>
</evidence>
<protein>
    <submittedName>
        <fullName evidence="2">Flavoprotein</fullName>
    </submittedName>
</protein>
<dbReference type="KEGG" id="sace:GIY23_01940"/>
<dbReference type="GO" id="GO:0010181">
    <property type="term" value="F:FMN binding"/>
    <property type="evidence" value="ECO:0007669"/>
    <property type="project" value="TreeGrafter"/>
</dbReference>
<dbReference type="InterPro" id="IPR003382">
    <property type="entry name" value="Flavoprotein"/>
</dbReference>
<accession>A0A5Q3Q3S7</accession>
<dbReference type="EMBL" id="CP045929">
    <property type="protein sequence ID" value="QGK68480.1"/>
    <property type="molecule type" value="Genomic_DNA"/>
</dbReference>
<reference evidence="3" key="1">
    <citation type="submission" date="2019-11" db="EMBL/GenBank/DDBJ databases">
        <title>The complete genome sequence of Saccharopolyspora sp. E2A.</title>
        <authorList>
            <person name="Zhang G."/>
        </authorList>
    </citation>
    <scope>NUCLEOTIDE SEQUENCE [LARGE SCALE GENOMIC DNA]</scope>
    <source>
        <strain evidence="3">E2A</strain>
    </source>
</reference>
<evidence type="ECO:0000313" key="3">
    <source>
        <dbReference type="Proteomes" id="UP000371041"/>
    </source>
</evidence>
<sequence>MQGSSVNTSRPTLGLLITAAGGAERIREKFVQPAIEAGWSVAIVASPTAATWLDNLGEVRRLEAATGYEVRIQPRMPGESSPHPPIDVYAVVPASANTVAKLALGLADNQLLTTACEVIGGQVVPVVVFPRVNAAHARQPMWDQHLVALRKVGVHLVYGDDVWPLHEPRQAPPGKDLPWPAILQTVNDAYVNRPDPS</sequence>
<dbReference type="InterPro" id="IPR036551">
    <property type="entry name" value="Flavin_trans-like"/>
</dbReference>
<dbReference type="GO" id="GO:0071513">
    <property type="term" value="C:phosphopantothenoylcysteine decarboxylase complex"/>
    <property type="evidence" value="ECO:0007669"/>
    <property type="project" value="TreeGrafter"/>
</dbReference>